<evidence type="ECO:0000313" key="4">
    <source>
        <dbReference type="Proteomes" id="UP001147830"/>
    </source>
</evidence>
<dbReference type="GO" id="GO:0035438">
    <property type="term" value="F:cyclic-di-GMP binding"/>
    <property type="evidence" value="ECO:0007669"/>
    <property type="project" value="InterPro"/>
</dbReference>
<proteinExistence type="predicted"/>
<keyword evidence="1" id="KW-0973">c-di-GMP</keyword>
<dbReference type="Proteomes" id="UP001147830">
    <property type="component" value="Unassembled WGS sequence"/>
</dbReference>
<dbReference type="EMBL" id="JAOANI010000028">
    <property type="protein sequence ID" value="MCT7360365.1"/>
    <property type="molecule type" value="Genomic_DNA"/>
</dbReference>
<keyword evidence="4" id="KW-1185">Reference proteome</keyword>
<dbReference type="AlphaFoldDB" id="A0A9X3ASF8"/>
<dbReference type="InterPro" id="IPR027021">
    <property type="entry name" value="C-di-GMP_BP_PA4608"/>
</dbReference>
<dbReference type="Pfam" id="PF07238">
    <property type="entry name" value="PilZ"/>
    <property type="match status" value="1"/>
</dbReference>
<accession>A0A9X3ASF8</accession>
<comment type="caution">
    <text evidence="3">The sequence shown here is derived from an EMBL/GenBank/DDBJ whole genome shotgun (WGS) entry which is preliminary data.</text>
</comment>
<evidence type="ECO:0000313" key="3">
    <source>
        <dbReference type="EMBL" id="MCT7360365.1"/>
    </source>
</evidence>
<protein>
    <recommendedName>
        <fullName evidence="1">Cyclic diguanosine monophosphate-binding protein</fullName>
        <shortName evidence="1">c-di-GMP-binding protein</shortName>
    </recommendedName>
    <alternativeName>
        <fullName evidence="1">Pilz domain-containing protein</fullName>
    </alternativeName>
</protein>
<gene>
    <name evidence="3" type="ORF">NYR02_15185</name>
</gene>
<dbReference type="RefSeq" id="WP_260977202.1">
    <property type="nucleotide sequence ID" value="NZ_JAOANI010000028.1"/>
</dbReference>
<evidence type="ECO:0000259" key="2">
    <source>
        <dbReference type="Pfam" id="PF07238"/>
    </source>
</evidence>
<name>A0A9X3ASF8_9GAMM</name>
<sequence length="121" mass="13841">MDSRQFKRVHFLQRVQVETGGERMETHCLDISLRGVLLVRPQDVNWRLEQQLVVTLVLSPQEAIEMRCSLVHIDDDVVGCACDSMDLDSMTALRRLLELNMADPNAVHRELAELVRPTAMD</sequence>
<dbReference type="InterPro" id="IPR009875">
    <property type="entry name" value="PilZ_domain"/>
</dbReference>
<dbReference type="SUPFAM" id="SSF141371">
    <property type="entry name" value="PilZ domain-like"/>
    <property type="match status" value="1"/>
</dbReference>
<dbReference type="PIRSF" id="PIRSF028141">
    <property type="entry name" value="C-di-GMP_BP_PA4608"/>
    <property type="match status" value="1"/>
</dbReference>
<reference evidence="3" key="2">
    <citation type="submission" date="2022-08" db="EMBL/GenBank/DDBJ databases">
        <authorList>
            <person name="Dong C."/>
        </authorList>
    </citation>
    <scope>NUCLEOTIDE SEQUENCE</scope>
    <source>
        <strain evidence="3">59MF3M-4</strain>
    </source>
</reference>
<reference evidence="3" key="1">
    <citation type="journal article" date="2022" name="Front. Microbiol.">
        <title>Genome-based taxonomic rearrangement of Oceanobacter-related bacteria including the description of Thalassolituus hydrocarbonoclasticus sp. nov. and Thalassolituus pacificus sp. nov. and emended description of the genus Thalassolituus.</title>
        <authorList>
            <person name="Dong C."/>
            <person name="Wei L."/>
            <person name="Wang J."/>
            <person name="Lai Q."/>
            <person name="Huang Z."/>
            <person name="Shao Z."/>
        </authorList>
    </citation>
    <scope>NUCLEOTIDE SEQUENCE</scope>
    <source>
        <strain evidence="3">59MF3M-4</strain>
    </source>
</reference>
<comment type="function">
    <text evidence="1">Binds the second messenger bis-(3'-5') cyclic dimeric guanosine monophosphate (c-di-GMP). Can bind two c-di-GMP molecules per monomer. May play a role in bacterial second-messenger regulated processes. Binding to c-di-GMP induces a conformational change of the C- and N-termini resulting in the exposure of a highly negative surface on one side of the protein to a possible effector protein.</text>
</comment>
<comment type="subunit">
    <text evidence="1">Monomer in both c-di-GMP-bound and free forms.</text>
</comment>
<organism evidence="3 4">
    <name type="scientific">Thalassolituus pacificus</name>
    <dbReference type="NCBI Taxonomy" id="2975440"/>
    <lineage>
        <taxon>Bacteria</taxon>
        <taxon>Pseudomonadati</taxon>
        <taxon>Pseudomonadota</taxon>
        <taxon>Gammaproteobacteria</taxon>
        <taxon>Oceanospirillales</taxon>
        <taxon>Oceanospirillaceae</taxon>
        <taxon>Thalassolituus</taxon>
    </lineage>
</organism>
<keyword evidence="1" id="KW-0547">Nucleotide-binding</keyword>
<feature type="domain" description="PilZ" evidence="2">
    <location>
        <begin position="3"/>
        <end position="98"/>
    </location>
</feature>
<evidence type="ECO:0000256" key="1">
    <source>
        <dbReference type="PIRNR" id="PIRNR028141"/>
    </source>
</evidence>
<dbReference type="Gene3D" id="2.40.10.220">
    <property type="entry name" value="predicted glycosyltransferase like domains"/>
    <property type="match status" value="1"/>
</dbReference>